<keyword evidence="3" id="KW-0597">Phosphoprotein</keyword>
<evidence type="ECO:0000256" key="5">
    <source>
        <dbReference type="ARBA" id="ARBA00022741"/>
    </source>
</evidence>
<keyword evidence="8" id="KW-0902">Two-component regulatory system</keyword>
<feature type="transmembrane region" description="Helical" evidence="9">
    <location>
        <begin position="198"/>
        <end position="220"/>
    </location>
</feature>
<dbReference type="AlphaFoldDB" id="A0A5B8LU20"/>
<dbReference type="Gene3D" id="1.20.5.1930">
    <property type="match status" value="1"/>
</dbReference>
<name>A0A5B8LU20_9HYPH</name>
<gene>
    <name evidence="11" type="ORF">FPZ08_09770</name>
</gene>
<accession>A0A5B8LU20</accession>
<dbReference type="Pfam" id="PF07730">
    <property type="entry name" value="HisKA_3"/>
    <property type="match status" value="1"/>
</dbReference>
<dbReference type="OrthoDB" id="9778496at2"/>
<feature type="transmembrane region" description="Helical" evidence="9">
    <location>
        <begin position="20"/>
        <end position="42"/>
    </location>
</feature>
<protein>
    <recommendedName>
        <fullName evidence="2">histidine kinase</fullName>
        <ecNumber evidence="2">2.7.13.3</ecNumber>
    </recommendedName>
</protein>
<dbReference type="EMBL" id="CP042304">
    <property type="protein sequence ID" value="QDZ11012.1"/>
    <property type="molecule type" value="Genomic_DNA"/>
</dbReference>
<organism evidence="11 12">
    <name type="scientific">Devosia ginsengisoli</name>
    <dbReference type="NCBI Taxonomy" id="400770"/>
    <lineage>
        <taxon>Bacteria</taxon>
        <taxon>Pseudomonadati</taxon>
        <taxon>Pseudomonadota</taxon>
        <taxon>Alphaproteobacteria</taxon>
        <taxon>Hyphomicrobiales</taxon>
        <taxon>Devosiaceae</taxon>
        <taxon>Devosia</taxon>
    </lineage>
</organism>
<sequence length="463" mass="51214">MIDLGDRLKRLKEKWNRFPLAHKFAISGAAVTLAAMLLSGILTTTVMTELVLARRGDVVFAAAQRVLSPAVQDLGPSGSITRQGLDQLDAIMSDETFAAEFPYLDLWLSDGTILYSNAPGLTTHRLDLPPEVRRAFEGKVAVGFTDIASADYREHQLSTDYIEISLPLRDLGTGEIVAVAQLREVTTSLESDLWSLTIASWVTAMVVTSVMVVILFSIVLEGSRKIERQGRILSKRLAQSHARAARHRELKAEAQRASQSVTELTDKHLRTIGTDLHDGPAQSISFAVLRLDQIRRLSRTNERNAVVSDIEDILRDALFEIRSIAVAVVLPDIADLNLEQVIDRAIQQHVLRTESVIAVDSMVEPVHVPPEVAVCVFRFIQEGLNNAFHHGLPEGQALSAMLQRGVLKLSITNNYVESEKAERSDHLGIGLYGLRARVQSVGGNFAFIQNNGHTRLEMWLRDV</sequence>
<dbReference type="InterPro" id="IPR050482">
    <property type="entry name" value="Sensor_HK_TwoCompSys"/>
</dbReference>
<evidence type="ECO:0000256" key="7">
    <source>
        <dbReference type="ARBA" id="ARBA00022840"/>
    </source>
</evidence>
<evidence type="ECO:0000259" key="10">
    <source>
        <dbReference type="Pfam" id="PF07730"/>
    </source>
</evidence>
<comment type="catalytic activity">
    <reaction evidence="1">
        <text>ATP + protein L-histidine = ADP + protein N-phospho-L-histidine.</text>
        <dbReference type="EC" id="2.7.13.3"/>
    </reaction>
</comment>
<dbReference type="Gene3D" id="3.30.565.10">
    <property type="entry name" value="Histidine kinase-like ATPase, C-terminal domain"/>
    <property type="match status" value="1"/>
</dbReference>
<dbReference type="GO" id="GO:0046983">
    <property type="term" value="F:protein dimerization activity"/>
    <property type="evidence" value="ECO:0007669"/>
    <property type="project" value="InterPro"/>
</dbReference>
<keyword evidence="5" id="KW-0547">Nucleotide-binding</keyword>
<evidence type="ECO:0000256" key="8">
    <source>
        <dbReference type="ARBA" id="ARBA00023012"/>
    </source>
</evidence>
<dbReference type="KEGG" id="dea:FPZ08_09770"/>
<dbReference type="GO" id="GO:0016020">
    <property type="term" value="C:membrane"/>
    <property type="evidence" value="ECO:0007669"/>
    <property type="project" value="InterPro"/>
</dbReference>
<evidence type="ECO:0000313" key="12">
    <source>
        <dbReference type="Proteomes" id="UP000315364"/>
    </source>
</evidence>
<dbReference type="EC" id="2.7.13.3" evidence="2"/>
<dbReference type="SUPFAM" id="SSF55874">
    <property type="entry name" value="ATPase domain of HSP90 chaperone/DNA topoisomerase II/histidine kinase"/>
    <property type="match status" value="1"/>
</dbReference>
<evidence type="ECO:0000256" key="3">
    <source>
        <dbReference type="ARBA" id="ARBA00022553"/>
    </source>
</evidence>
<keyword evidence="7" id="KW-0067">ATP-binding</keyword>
<keyword evidence="4" id="KW-0808">Transferase</keyword>
<keyword evidence="6" id="KW-0418">Kinase</keyword>
<dbReference type="RefSeq" id="WP_146289797.1">
    <property type="nucleotide sequence ID" value="NZ_CP042304.1"/>
</dbReference>
<dbReference type="PANTHER" id="PTHR24421:SF10">
    <property type="entry name" value="NITRATE_NITRITE SENSOR PROTEIN NARQ"/>
    <property type="match status" value="1"/>
</dbReference>
<evidence type="ECO:0000256" key="2">
    <source>
        <dbReference type="ARBA" id="ARBA00012438"/>
    </source>
</evidence>
<dbReference type="InterPro" id="IPR011712">
    <property type="entry name" value="Sig_transdc_His_kin_sub3_dim/P"/>
</dbReference>
<reference evidence="11 12" key="1">
    <citation type="submission" date="2019-07" db="EMBL/GenBank/DDBJ databases">
        <title>Full genome sequence of Devosia sp. Gsoil 520.</title>
        <authorList>
            <person name="Im W.-T."/>
        </authorList>
    </citation>
    <scope>NUCLEOTIDE SEQUENCE [LARGE SCALE GENOMIC DNA]</scope>
    <source>
        <strain evidence="11 12">Gsoil 520</strain>
    </source>
</reference>
<dbReference type="PANTHER" id="PTHR24421">
    <property type="entry name" value="NITRATE/NITRITE SENSOR PROTEIN NARX-RELATED"/>
    <property type="match status" value="1"/>
</dbReference>
<evidence type="ECO:0000313" key="11">
    <source>
        <dbReference type="EMBL" id="QDZ11012.1"/>
    </source>
</evidence>
<feature type="domain" description="Signal transduction histidine kinase subgroup 3 dimerisation and phosphoacceptor" evidence="10">
    <location>
        <begin position="271"/>
        <end position="325"/>
    </location>
</feature>
<evidence type="ECO:0000256" key="4">
    <source>
        <dbReference type="ARBA" id="ARBA00022679"/>
    </source>
</evidence>
<evidence type="ECO:0000256" key="9">
    <source>
        <dbReference type="SAM" id="Phobius"/>
    </source>
</evidence>
<dbReference type="GO" id="GO:0000155">
    <property type="term" value="F:phosphorelay sensor kinase activity"/>
    <property type="evidence" value="ECO:0007669"/>
    <property type="project" value="InterPro"/>
</dbReference>
<proteinExistence type="predicted"/>
<dbReference type="GO" id="GO:0005524">
    <property type="term" value="F:ATP binding"/>
    <property type="evidence" value="ECO:0007669"/>
    <property type="project" value="UniProtKB-KW"/>
</dbReference>
<dbReference type="Proteomes" id="UP000315364">
    <property type="component" value="Chromosome"/>
</dbReference>
<keyword evidence="9" id="KW-1133">Transmembrane helix</keyword>
<dbReference type="InterPro" id="IPR036890">
    <property type="entry name" value="HATPase_C_sf"/>
</dbReference>
<keyword evidence="12" id="KW-1185">Reference proteome</keyword>
<evidence type="ECO:0000256" key="1">
    <source>
        <dbReference type="ARBA" id="ARBA00000085"/>
    </source>
</evidence>
<evidence type="ECO:0000256" key="6">
    <source>
        <dbReference type="ARBA" id="ARBA00022777"/>
    </source>
</evidence>
<keyword evidence="9" id="KW-0472">Membrane</keyword>
<keyword evidence="9" id="KW-0812">Transmembrane</keyword>